<keyword evidence="8" id="KW-0325">Glycoprotein</keyword>
<evidence type="ECO:0000256" key="10">
    <source>
        <dbReference type="ARBA" id="ARBA00023303"/>
    </source>
</evidence>
<dbReference type="GO" id="GO:0015276">
    <property type="term" value="F:ligand-gated monoatomic ion channel activity"/>
    <property type="evidence" value="ECO:0007669"/>
    <property type="project" value="InterPro"/>
</dbReference>
<dbReference type="Gene3D" id="3.40.190.10">
    <property type="entry name" value="Periplasmic binding protein-like II"/>
    <property type="match status" value="1"/>
</dbReference>
<feature type="chain" id="PRO_5040187402" evidence="13">
    <location>
        <begin position="23"/>
        <end position="633"/>
    </location>
</feature>
<accession>A0A9N8EET5</accession>
<gene>
    <name evidence="15" type="ORF">SEMRO_833_G208600.1</name>
</gene>
<evidence type="ECO:0000256" key="12">
    <source>
        <dbReference type="SAM" id="Phobius"/>
    </source>
</evidence>
<dbReference type="EMBL" id="CAICTM010000832">
    <property type="protein sequence ID" value="CAB9517130.1"/>
    <property type="molecule type" value="Genomic_DNA"/>
</dbReference>
<feature type="region of interest" description="Disordered" evidence="11">
    <location>
        <begin position="448"/>
        <end position="474"/>
    </location>
</feature>
<evidence type="ECO:0000256" key="9">
    <source>
        <dbReference type="ARBA" id="ARBA00023286"/>
    </source>
</evidence>
<feature type="signal peptide" evidence="13">
    <location>
        <begin position="1"/>
        <end position="22"/>
    </location>
</feature>
<name>A0A9N8EET5_9STRA</name>
<feature type="transmembrane region" description="Helical" evidence="12">
    <location>
        <begin position="491"/>
        <end position="510"/>
    </location>
</feature>
<dbReference type="InterPro" id="IPR001320">
    <property type="entry name" value="Iontro_rcpt_C"/>
</dbReference>
<dbReference type="PANTHER" id="PTHR18966">
    <property type="entry name" value="IONOTROPIC GLUTAMATE RECEPTOR"/>
    <property type="match status" value="1"/>
</dbReference>
<comment type="subcellular location">
    <subcellularLocation>
        <location evidence="1">Membrane</location>
        <topology evidence="1">Multi-pass membrane protein</topology>
    </subcellularLocation>
</comment>
<feature type="region of interest" description="Disordered" evidence="11">
    <location>
        <begin position="553"/>
        <end position="580"/>
    </location>
</feature>
<dbReference type="SUPFAM" id="SSF53850">
    <property type="entry name" value="Periplasmic binding protein-like II"/>
    <property type="match status" value="1"/>
</dbReference>
<dbReference type="OrthoDB" id="5984008at2759"/>
<evidence type="ECO:0000256" key="7">
    <source>
        <dbReference type="ARBA" id="ARBA00023170"/>
    </source>
</evidence>
<feature type="compositionally biased region" description="Polar residues" evidence="11">
    <location>
        <begin position="555"/>
        <end position="571"/>
    </location>
</feature>
<proteinExistence type="predicted"/>
<evidence type="ECO:0000256" key="4">
    <source>
        <dbReference type="ARBA" id="ARBA00022989"/>
    </source>
</evidence>
<dbReference type="InterPro" id="IPR015683">
    <property type="entry name" value="Ionotropic_Glu_rcpt"/>
</dbReference>
<dbReference type="GO" id="GO:0016020">
    <property type="term" value="C:membrane"/>
    <property type="evidence" value="ECO:0007669"/>
    <property type="project" value="UniProtKB-SubCell"/>
</dbReference>
<evidence type="ECO:0000313" key="15">
    <source>
        <dbReference type="EMBL" id="CAB9517130.1"/>
    </source>
</evidence>
<dbReference type="AlphaFoldDB" id="A0A9N8EET5"/>
<evidence type="ECO:0000256" key="8">
    <source>
        <dbReference type="ARBA" id="ARBA00023180"/>
    </source>
</evidence>
<keyword evidence="7 15" id="KW-0675">Receptor</keyword>
<protein>
    <submittedName>
        <fullName evidence="15">Receptor ionotropic, NMDA 1</fullName>
    </submittedName>
</protein>
<sequence length="633" mass="70967">MLRHSLQFVAVFLCVSITNGLGGEIATFQTTPATPDLVSHRQDVCDRFEKYRSGEVGLRNALSGLSLRPAFTHTVVGNPFFKYSADEGIDTKNPGLRTELMDAIAERANFTWRNSFGVIDAAPSSYNMTWTEMLIWMVENYDMAMGDFDHTVERMERGVTFPEPFSDGSYILIDRQRSLRETNDVDPLNWTKPFEPAVWGMIVLTVVLSGLVYQFIEHLSGEREDRSLYQWFSDNLYLSAINFSQNFEYAPNSLGGRIYGVSMTIWALVIVATYTANLASLFVESRVEPVLVDSMEEAVVYGYPVCTYENTNAEFFIKEVFPKAKVVPRKDDKASFTSLRNGECALAVLSLDSWLTYQVNEEYNPDCDLEWVGEKIKTIKAGFAMKADVGHKCSGLVRHVINLHMVELVEDGVVEELWRKHREKVDDGMCSYEDDEESDRRRLLHMTQQAVSHSTRPVHRRLKGGGRASSSTEDGIDADTLTLQQMAGTFIFHYGGMAVALLVSLIAAYAEKLKCFHSEGKVYEKVTSRTHGPVIGLPPPVNTYVVRDVKEEGASDNNAGDSENGSGQQNEPVDGGCDISHPEMVAKQQALEAKLDRVESTMNAKMNAMQMALDVQTDMIRQLLKGPYNEHFA</sequence>
<evidence type="ECO:0000256" key="5">
    <source>
        <dbReference type="ARBA" id="ARBA00023065"/>
    </source>
</evidence>
<keyword evidence="10" id="KW-0407">Ion channel</keyword>
<evidence type="ECO:0000256" key="13">
    <source>
        <dbReference type="SAM" id="SignalP"/>
    </source>
</evidence>
<evidence type="ECO:0000256" key="2">
    <source>
        <dbReference type="ARBA" id="ARBA00022448"/>
    </source>
</evidence>
<evidence type="ECO:0000259" key="14">
    <source>
        <dbReference type="Pfam" id="PF00060"/>
    </source>
</evidence>
<evidence type="ECO:0000256" key="11">
    <source>
        <dbReference type="SAM" id="MobiDB-lite"/>
    </source>
</evidence>
<evidence type="ECO:0000256" key="3">
    <source>
        <dbReference type="ARBA" id="ARBA00022692"/>
    </source>
</evidence>
<keyword evidence="13" id="KW-0732">Signal</keyword>
<keyword evidence="2" id="KW-0813">Transport</keyword>
<feature type="domain" description="Ionotropic glutamate receptor C-terminal" evidence="14">
    <location>
        <begin position="197"/>
        <end position="496"/>
    </location>
</feature>
<reference evidence="15" key="1">
    <citation type="submission" date="2020-06" db="EMBL/GenBank/DDBJ databases">
        <authorList>
            <consortium name="Plant Systems Biology data submission"/>
        </authorList>
    </citation>
    <scope>NUCLEOTIDE SEQUENCE</scope>
    <source>
        <strain evidence="15">D6</strain>
    </source>
</reference>
<evidence type="ECO:0000313" key="16">
    <source>
        <dbReference type="Proteomes" id="UP001153069"/>
    </source>
</evidence>
<keyword evidence="5" id="KW-0406">Ion transport</keyword>
<evidence type="ECO:0000256" key="6">
    <source>
        <dbReference type="ARBA" id="ARBA00023136"/>
    </source>
</evidence>
<keyword evidence="16" id="KW-1185">Reference proteome</keyword>
<keyword evidence="6 12" id="KW-0472">Membrane</keyword>
<keyword evidence="3 12" id="KW-0812">Transmembrane</keyword>
<keyword evidence="9" id="KW-1071">Ligand-gated ion channel</keyword>
<dbReference type="Proteomes" id="UP001153069">
    <property type="component" value="Unassembled WGS sequence"/>
</dbReference>
<keyword evidence="4 12" id="KW-1133">Transmembrane helix</keyword>
<comment type="caution">
    <text evidence="15">The sequence shown here is derived from an EMBL/GenBank/DDBJ whole genome shotgun (WGS) entry which is preliminary data.</text>
</comment>
<dbReference type="Gene3D" id="1.10.287.70">
    <property type="match status" value="1"/>
</dbReference>
<evidence type="ECO:0000256" key="1">
    <source>
        <dbReference type="ARBA" id="ARBA00004141"/>
    </source>
</evidence>
<organism evidence="15 16">
    <name type="scientific">Seminavis robusta</name>
    <dbReference type="NCBI Taxonomy" id="568900"/>
    <lineage>
        <taxon>Eukaryota</taxon>
        <taxon>Sar</taxon>
        <taxon>Stramenopiles</taxon>
        <taxon>Ochrophyta</taxon>
        <taxon>Bacillariophyta</taxon>
        <taxon>Bacillariophyceae</taxon>
        <taxon>Bacillariophycidae</taxon>
        <taxon>Naviculales</taxon>
        <taxon>Naviculaceae</taxon>
        <taxon>Seminavis</taxon>
    </lineage>
</organism>
<dbReference type="Pfam" id="PF00060">
    <property type="entry name" value="Lig_chan"/>
    <property type="match status" value="1"/>
</dbReference>